<organism evidence="1 2">
    <name type="scientific">Onchocerca volvulus</name>
    <dbReference type="NCBI Taxonomy" id="6282"/>
    <lineage>
        <taxon>Eukaryota</taxon>
        <taxon>Metazoa</taxon>
        <taxon>Ecdysozoa</taxon>
        <taxon>Nematoda</taxon>
        <taxon>Chromadorea</taxon>
        <taxon>Rhabditida</taxon>
        <taxon>Spirurina</taxon>
        <taxon>Spiruromorpha</taxon>
        <taxon>Filarioidea</taxon>
        <taxon>Onchocercidae</taxon>
        <taxon>Onchocerca</taxon>
    </lineage>
</organism>
<accession>A0A8R1XY30</accession>
<dbReference type="EMBL" id="CMVM020000129">
    <property type="status" value="NOT_ANNOTATED_CDS"/>
    <property type="molecule type" value="Genomic_DNA"/>
</dbReference>
<evidence type="ECO:0000313" key="1">
    <source>
        <dbReference type="EnsemblMetazoa" id="OVOC4287.1"/>
    </source>
</evidence>
<reference evidence="1" key="2">
    <citation type="submission" date="2022-06" db="UniProtKB">
        <authorList>
            <consortium name="EnsemblMetazoa"/>
        </authorList>
    </citation>
    <scope>IDENTIFICATION</scope>
</reference>
<name>A0A8R1XY30_ONCVO</name>
<keyword evidence="2" id="KW-1185">Reference proteome</keyword>
<proteinExistence type="predicted"/>
<evidence type="ECO:0000313" key="2">
    <source>
        <dbReference type="Proteomes" id="UP000024404"/>
    </source>
</evidence>
<dbReference type="AlphaFoldDB" id="A0A8R1XY30"/>
<sequence>MYLKEVMYISSQNFLQLTKIRFADFEELVKYGRKCKFRQDKTTHHSVYNQMRRCYFLFKSSKNETA</sequence>
<dbReference type="Proteomes" id="UP000024404">
    <property type="component" value="Unassembled WGS sequence"/>
</dbReference>
<reference evidence="2" key="1">
    <citation type="submission" date="2013-10" db="EMBL/GenBank/DDBJ databases">
        <title>Genome sequencing of Onchocerca volvulus.</title>
        <authorList>
            <person name="Cotton J."/>
            <person name="Tsai J."/>
            <person name="Stanley E."/>
            <person name="Tracey A."/>
            <person name="Holroyd N."/>
            <person name="Lustigman S."/>
            <person name="Berriman M."/>
        </authorList>
    </citation>
    <scope>NUCLEOTIDE SEQUENCE</scope>
</reference>
<protein>
    <submittedName>
        <fullName evidence="1">Uncharacterized protein</fullName>
    </submittedName>
</protein>
<dbReference type="EnsemblMetazoa" id="OVOC4287.1">
    <property type="protein sequence ID" value="OVOC4287.1"/>
    <property type="gene ID" value="WBGene00241096"/>
</dbReference>